<name>A0A329M4B9_9BACL</name>
<reference evidence="1 2" key="1">
    <citation type="journal article" date="2009" name="Int. J. Syst. Evol. Microbiol.">
        <title>Paenibacillus contaminans sp. nov., isolated from a contaminated laboratory plate.</title>
        <authorList>
            <person name="Chou J.H."/>
            <person name="Lee J.H."/>
            <person name="Lin M.C."/>
            <person name="Chang P.S."/>
            <person name="Arun A.B."/>
            <person name="Young C.C."/>
            <person name="Chen W.M."/>
        </authorList>
    </citation>
    <scope>NUCLEOTIDE SEQUENCE [LARGE SCALE GENOMIC DNA]</scope>
    <source>
        <strain evidence="1 2">CKOBP-6</strain>
    </source>
</reference>
<dbReference type="Gene3D" id="1.50.10.10">
    <property type="match status" value="1"/>
</dbReference>
<dbReference type="SUPFAM" id="SSF48208">
    <property type="entry name" value="Six-hairpin glycosidases"/>
    <property type="match status" value="1"/>
</dbReference>
<dbReference type="OrthoDB" id="2488337at2"/>
<dbReference type="EMBL" id="QMFB01000026">
    <property type="protein sequence ID" value="RAV14462.1"/>
    <property type="molecule type" value="Genomic_DNA"/>
</dbReference>
<accession>A0A329M4B9</accession>
<comment type="caution">
    <text evidence="1">The sequence shown here is derived from an EMBL/GenBank/DDBJ whole genome shotgun (WGS) entry which is preliminary data.</text>
</comment>
<dbReference type="InterPro" id="IPR012341">
    <property type="entry name" value="6hp_glycosidase-like_sf"/>
</dbReference>
<dbReference type="RefSeq" id="WP_113035045.1">
    <property type="nucleotide sequence ID" value="NZ_QMFB01000026.1"/>
</dbReference>
<organism evidence="1 2">
    <name type="scientific">Paenibacillus contaminans</name>
    <dbReference type="NCBI Taxonomy" id="450362"/>
    <lineage>
        <taxon>Bacteria</taxon>
        <taxon>Bacillati</taxon>
        <taxon>Bacillota</taxon>
        <taxon>Bacilli</taxon>
        <taxon>Bacillales</taxon>
        <taxon>Paenibacillaceae</taxon>
        <taxon>Paenibacillus</taxon>
    </lineage>
</organism>
<evidence type="ECO:0008006" key="3">
    <source>
        <dbReference type="Google" id="ProtNLM"/>
    </source>
</evidence>
<dbReference type="InterPro" id="IPR008928">
    <property type="entry name" value="6-hairpin_glycosidase_sf"/>
</dbReference>
<protein>
    <recommendedName>
        <fullName evidence="3">Alpha-L-rhamnosidase six-hairpin glycosidase domain-containing protein</fullName>
    </recommendedName>
</protein>
<evidence type="ECO:0000313" key="1">
    <source>
        <dbReference type="EMBL" id="RAV14462.1"/>
    </source>
</evidence>
<sequence length="878" mass="99648">MIKKIAIVWNHHPVAGEIQVQDAAIIRAEFTKGQARFSEGNLVFEEGQSYRLELEVEAKEQPAIVGKPLVFVKTEVRSFSFFVHDVNVKRPIYMPRYGVAVTDVSDNRSYEEIAGAVESKEWKTGLQQIGLEPEESYEEAAAHTRALICQTWLGLSRDIRIFGAGFRGSEDKEKMWDWVQPRLHGSEAGLPENKNESVRYHFLVGRGLGCDHKLSRRLDEGIYPILHGTIEDNEITYRTTSFVSLEKTALDAKNVKGTDYLVADGYGYGHMLTDKQKEEREKRLPAFWNDDEETVFYFRAEAVNTGNVPRYAWFKSPVPNGSVLSHGVAYKFNRDNGFSLYDADRVYCVSKLNGAPLMNEETAILIEPGETAVFEFAIPHRPVSEERAAGLIGQSFDGRLEECRGYWREKLSGAAEIRLPEKRVEEMVKAGLLHLDLVTYGSEPEGTLVPTIGVYTAIGSESAPIIQTMDSLGWGKIAERSLMFFLDKQHDNGFIQNFGGYMLETGAFLWCAGEHYRYTRDEAWIGRNHEKLRKAYEYIVEWRKRNMTDAFKGRGYGMIDGKTADPEDPFHSFMLNGYAYLGLSRLAEMWRSSNAELADEVLAVAAAMKSDIREAFYMNAAKSPVVPIGNGTWVPTAAPWVEHRGPLCLFAEGGNWLTHGSMPARDSLLGPLYLVFQEVIGHREDAADDLLDYHSELMCTRNVALSQPYYSIHPWVHLKRGEVKAFLKTYYNTFAGLADRETYTFWEHYWHASPHKTHEEAWFLMQTRWMLYMEEGAALNLLPGIPRKWLKDGEVIDIRNAVSYFGAFSVFVESNVAEGVITARVECDPARKPETLQIRLPHPDGLKALRAEGGSYDHETETVRIEEFGGTAEIRLWF</sequence>
<proteinExistence type="predicted"/>
<evidence type="ECO:0000313" key="2">
    <source>
        <dbReference type="Proteomes" id="UP000250369"/>
    </source>
</evidence>
<keyword evidence="2" id="KW-1185">Reference proteome</keyword>
<dbReference type="Proteomes" id="UP000250369">
    <property type="component" value="Unassembled WGS sequence"/>
</dbReference>
<gene>
    <name evidence="1" type="ORF">DQG23_31740</name>
</gene>
<dbReference type="AlphaFoldDB" id="A0A329M4B9"/>
<dbReference type="GO" id="GO:0005975">
    <property type="term" value="P:carbohydrate metabolic process"/>
    <property type="evidence" value="ECO:0007669"/>
    <property type="project" value="InterPro"/>
</dbReference>